<reference evidence="2" key="1">
    <citation type="submission" date="2011-08" db="EMBL/GenBank/DDBJ databases">
        <title>The complete genome of Muricauda ruestringensis DSM 13258.</title>
        <authorList>
            <person name="Lucas S."/>
            <person name="Han J."/>
            <person name="Lapidus A."/>
            <person name="Bruce D."/>
            <person name="Goodwin L."/>
            <person name="Pitluck S."/>
            <person name="Peters L."/>
            <person name="Kyrpides N."/>
            <person name="Mavromatis K."/>
            <person name="Ivanova N."/>
            <person name="Ovchinnikova G."/>
            <person name="Teshima H."/>
            <person name="Detter J.C."/>
            <person name="Tapia R."/>
            <person name="Han C."/>
            <person name="Land M."/>
            <person name="Hauser L."/>
            <person name="Markowitz V."/>
            <person name="Cheng J.-F."/>
            <person name="Hugenholtz P."/>
            <person name="Woyke T."/>
            <person name="Wu D."/>
            <person name="Spring S."/>
            <person name="Schroeder M."/>
            <person name="Brambilla E."/>
            <person name="Klenk H.-P."/>
            <person name="Eisen J.A."/>
        </authorList>
    </citation>
    <scope>NUCLEOTIDE SEQUENCE [LARGE SCALE GENOMIC DNA]</scope>
    <source>
        <strain evidence="2">DSM 13258 / LMG 19739 / B1</strain>
    </source>
</reference>
<keyword evidence="2" id="KW-1185">Reference proteome</keyword>
<proteinExistence type="predicted"/>
<dbReference type="RefSeq" id="WP_014032432.1">
    <property type="nucleotide sequence ID" value="NC_015945.1"/>
</dbReference>
<reference evidence="1 2" key="2">
    <citation type="journal article" date="2012" name="Stand. Genomic Sci.">
        <title>Complete genome sequence of the facultatively anaerobic, appendaged bacterium Muricauda ruestringensis type strain (B1(T)).</title>
        <authorList>
            <person name="Huntemann M."/>
            <person name="Teshima H."/>
            <person name="Lapidus A."/>
            <person name="Nolan M."/>
            <person name="Lucas S."/>
            <person name="Hammon N."/>
            <person name="Deshpande S."/>
            <person name="Cheng J.F."/>
            <person name="Tapia R."/>
            <person name="Goodwin L.A."/>
            <person name="Pitluck S."/>
            <person name="Liolios K."/>
            <person name="Pagani I."/>
            <person name="Ivanova N."/>
            <person name="Mavromatis K."/>
            <person name="Mikhailova N."/>
            <person name="Pati A."/>
            <person name="Chen A."/>
            <person name="Palaniappan K."/>
            <person name="Land M."/>
            <person name="Hauser L."/>
            <person name="Pan C."/>
            <person name="Brambilla E.M."/>
            <person name="Rohde M."/>
            <person name="Spring S."/>
            <person name="Goker M."/>
            <person name="Detter J.C."/>
            <person name="Bristow J."/>
            <person name="Eisen J.A."/>
            <person name="Markowitz V."/>
            <person name="Hugenholtz P."/>
            <person name="Kyrpides N.C."/>
            <person name="Klenk H.P."/>
            <person name="Woyke T."/>
        </authorList>
    </citation>
    <scope>NUCLEOTIDE SEQUENCE [LARGE SCALE GENOMIC DNA]</scope>
    <source>
        <strain evidence="2">DSM 13258 / LMG 19739 / B1</strain>
    </source>
</reference>
<name>G2PMP3_ALLRU</name>
<sequence>MRKAKMYWAIASMTMVICWSASCEKEVVKSEETQQVDLEQRDTLQIIKLGKKLENPYSVSNMRKAYSSLIKKQEKNQMKYGGLILKDSSEISTTDYYVKFLVEK</sequence>
<dbReference type="EMBL" id="CP002999">
    <property type="protein sequence ID" value="AEM70150.1"/>
    <property type="molecule type" value="Genomic_DNA"/>
</dbReference>
<dbReference type="Proteomes" id="UP000008908">
    <property type="component" value="Chromosome"/>
</dbReference>
<organism evidence="1 2">
    <name type="scientific">Allomuricauda ruestringensis (strain DSM 13258 / CIP 107369 / LMG 19739 / B1)</name>
    <name type="common">Muricauda ruestringensis</name>
    <dbReference type="NCBI Taxonomy" id="886377"/>
    <lineage>
        <taxon>Bacteria</taxon>
        <taxon>Pseudomonadati</taxon>
        <taxon>Bacteroidota</taxon>
        <taxon>Flavobacteriia</taxon>
        <taxon>Flavobacteriales</taxon>
        <taxon>Flavobacteriaceae</taxon>
        <taxon>Flagellimonas</taxon>
    </lineage>
</organism>
<evidence type="ECO:0000313" key="1">
    <source>
        <dbReference type="EMBL" id="AEM70150.1"/>
    </source>
</evidence>
<protein>
    <recommendedName>
        <fullName evidence="3">Lipoprotein</fullName>
    </recommendedName>
</protein>
<dbReference type="AlphaFoldDB" id="G2PMP3"/>
<evidence type="ECO:0000313" key="2">
    <source>
        <dbReference type="Proteomes" id="UP000008908"/>
    </source>
</evidence>
<dbReference type="OrthoDB" id="1489647at2"/>
<dbReference type="KEGG" id="mrs:Murru_1106"/>
<accession>G2PMP3</accession>
<evidence type="ECO:0008006" key="3">
    <source>
        <dbReference type="Google" id="ProtNLM"/>
    </source>
</evidence>
<dbReference type="HOGENOM" id="CLU_2247002_0_0_10"/>
<gene>
    <name evidence="1" type="ordered locus">Murru_1106</name>
</gene>
<dbReference type="STRING" id="886377.Murru_1106"/>
<dbReference type="PROSITE" id="PS51257">
    <property type="entry name" value="PROKAR_LIPOPROTEIN"/>
    <property type="match status" value="1"/>
</dbReference>